<evidence type="ECO:0000256" key="6">
    <source>
        <dbReference type="RuleBase" id="RU000461"/>
    </source>
</evidence>
<accession>A0ABR2ZY42</accession>
<evidence type="ECO:0000256" key="5">
    <source>
        <dbReference type="ARBA" id="ARBA00023004"/>
    </source>
</evidence>
<dbReference type="Pfam" id="PF00067">
    <property type="entry name" value="p450"/>
    <property type="match status" value="1"/>
</dbReference>
<dbReference type="PANTHER" id="PTHR46206:SF7">
    <property type="entry name" value="P450, PUTATIVE (EUROFUNG)-RELATED"/>
    <property type="match status" value="1"/>
</dbReference>
<protein>
    <recommendedName>
        <fullName evidence="9">Cytochrome P450</fullName>
    </recommendedName>
</protein>
<dbReference type="InterPro" id="IPR017972">
    <property type="entry name" value="Cyt_P450_CS"/>
</dbReference>
<reference evidence="7 8" key="1">
    <citation type="submission" date="2024-05" db="EMBL/GenBank/DDBJ databases">
        <title>A draft genome resource for the thread blight pathogen Marasmius tenuissimus strain MS-2.</title>
        <authorList>
            <person name="Yulfo-Soto G.E."/>
            <person name="Baruah I.K."/>
            <person name="Amoako-Attah I."/>
            <person name="Bukari Y."/>
            <person name="Meinhardt L.W."/>
            <person name="Bailey B.A."/>
            <person name="Cohen S.P."/>
        </authorList>
    </citation>
    <scope>NUCLEOTIDE SEQUENCE [LARGE SCALE GENOMIC DNA]</scope>
    <source>
        <strain evidence="7 8">MS-2</strain>
    </source>
</reference>
<evidence type="ECO:0000256" key="3">
    <source>
        <dbReference type="ARBA" id="ARBA00022723"/>
    </source>
</evidence>
<organism evidence="7 8">
    <name type="scientific">Marasmius tenuissimus</name>
    <dbReference type="NCBI Taxonomy" id="585030"/>
    <lineage>
        <taxon>Eukaryota</taxon>
        <taxon>Fungi</taxon>
        <taxon>Dikarya</taxon>
        <taxon>Basidiomycota</taxon>
        <taxon>Agaricomycotina</taxon>
        <taxon>Agaricomycetes</taxon>
        <taxon>Agaricomycetidae</taxon>
        <taxon>Agaricales</taxon>
        <taxon>Marasmiineae</taxon>
        <taxon>Marasmiaceae</taxon>
        <taxon>Marasmius</taxon>
    </lineage>
</organism>
<comment type="cofactor">
    <cofactor evidence="1">
        <name>heme</name>
        <dbReference type="ChEBI" id="CHEBI:30413"/>
    </cofactor>
</comment>
<keyword evidence="3 6" id="KW-0479">Metal-binding</keyword>
<dbReference type="CDD" id="cd11041">
    <property type="entry name" value="CYP503A1-like"/>
    <property type="match status" value="1"/>
</dbReference>
<keyword evidence="6" id="KW-0503">Monooxygenase</keyword>
<name>A0ABR2ZY42_9AGAR</name>
<keyword evidence="8" id="KW-1185">Reference proteome</keyword>
<dbReference type="Proteomes" id="UP001437256">
    <property type="component" value="Unassembled WGS sequence"/>
</dbReference>
<dbReference type="InterPro" id="IPR001128">
    <property type="entry name" value="Cyt_P450"/>
</dbReference>
<evidence type="ECO:0000313" key="8">
    <source>
        <dbReference type="Proteomes" id="UP001437256"/>
    </source>
</evidence>
<keyword evidence="6" id="KW-0349">Heme</keyword>
<proteinExistence type="inferred from homology"/>
<keyword evidence="4 6" id="KW-0560">Oxidoreductase</keyword>
<evidence type="ECO:0008006" key="9">
    <source>
        <dbReference type="Google" id="ProtNLM"/>
    </source>
</evidence>
<comment type="caution">
    <text evidence="7">The sequence shown here is derived from an EMBL/GenBank/DDBJ whole genome shotgun (WGS) entry which is preliminary data.</text>
</comment>
<comment type="similarity">
    <text evidence="2 6">Belongs to the cytochrome P450 family.</text>
</comment>
<dbReference type="PANTHER" id="PTHR46206">
    <property type="entry name" value="CYTOCHROME P450"/>
    <property type="match status" value="1"/>
</dbReference>
<dbReference type="PRINTS" id="PR00463">
    <property type="entry name" value="EP450I"/>
</dbReference>
<evidence type="ECO:0000256" key="2">
    <source>
        <dbReference type="ARBA" id="ARBA00010617"/>
    </source>
</evidence>
<dbReference type="InterPro" id="IPR002401">
    <property type="entry name" value="Cyt_P450_E_grp-I"/>
</dbReference>
<dbReference type="SUPFAM" id="SSF48264">
    <property type="entry name" value="Cytochrome P450"/>
    <property type="match status" value="1"/>
</dbReference>
<evidence type="ECO:0000256" key="4">
    <source>
        <dbReference type="ARBA" id="ARBA00023002"/>
    </source>
</evidence>
<evidence type="ECO:0000256" key="1">
    <source>
        <dbReference type="ARBA" id="ARBA00001971"/>
    </source>
</evidence>
<evidence type="ECO:0000313" key="7">
    <source>
        <dbReference type="EMBL" id="KAL0065709.1"/>
    </source>
</evidence>
<sequence>MSPLKQAYESDFKTIAIAIFVVFSAYKYFNARAQRAKLDAIPTLGPNGIFASYITVWKYVFYGCELIEEGCKQYPSAAFKIPTLFGWAVVLNSKEMHEDFKRASEEELSVLDQFEEVLQLKHTMSPVIHENPYHIDVVRGALTRNIGARFDDVRDELKASFNEYIPPREEWVEVPDVIGTIQNVVVRTSNRFFVGLPLCRNEDWCDLNLKFTINVLVNGSLINFFPRFLIPIAGRIITNKKKSLRRAVKHLTPIFDERFAMEREHGSDWPGKPNDLISWLMDSCAQNGEDWQKGSYEDLALRVISVNFVAILTTSQTFTQALFHLAANPQIVEPLREEIRTTIERQGEWSKVAMVQMRLLDSFLKESHRHVGVAPISISRITRKDFTFSNGIVVPAGTSIGLPTFHMHRSEEAYPSPNSFNPARFAELREKEGEGIKHHMVTPTPDWMGFGAGKHACPGRFFAVNEIKALIAHVVMTYDVKLKDTDEFPPAMYFAGFIYPNPKAKLLFRKRVI</sequence>
<dbReference type="Gene3D" id="1.10.630.10">
    <property type="entry name" value="Cytochrome P450"/>
    <property type="match status" value="1"/>
</dbReference>
<keyword evidence="5 6" id="KW-0408">Iron</keyword>
<dbReference type="EMBL" id="JBBXMP010000044">
    <property type="protein sequence ID" value="KAL0065709.1"/>
    <property type="molecule type" value="Genomic_DNA"/>
</dbReference>
<dbReference type="PROSITE" id="PS00086">
    <property type="entry name" value="CYTOCHROME_P450"/>
    <property type="match status" value="1"/>
</dbReference>
<dbReference type="InterPro" id="IPR036396">
    <property type="entry name" value="Cyt_P450_sf"/>
</dbReference>
<gene>
    <name evidence="7" type="ORF">AAF712_007350</name>
</gene>